<dbReference type="PRINTS" id="PR00723">
    <property type="entry name" value="SUBTILISIN"/>
</dbReference>
<keyword evidence="11" id="KW-1185">Reference proteome</keyword>
<dbReference type="SUPFAM" id="SSF52743">
    <property type="entry name" value="Subtilisin-like"/>
    <property type="match status" value="1"/>
</dbReference>
<keyword evidence="8" id="KW-0732">Signal</keyword>
<organism evidence="10 11">
    <name type="scientific">Hyphobacterium marinum</name>
    <dbReference type="NCBI Taxonomy" id="3116574"/>
    <lineage>
        <taxon>Bacteria</taxon>
        <taxon>Pseudomonadati</taxon>
        <taxon>Pseudomonadota</taxon>
        <taxon>Alphaproteobacteria</taxon>
        <taxon>Maricaulales</taxon>
        <taxon>Maricaulaceae</taxon>
        <taxon>Hyphobacterium</taxon>
    </lineage>
</organism>
<evidence type="ECO:0000256" key="3">
    <source>
        <dbReference type="ARBA" id="ARBA00022801"/>
    </source>
</evidence>
<feature type="signal peptide" evidence="8">
    <location>
        <begin position="1"/>
        <end position="22"/>
    </location>
</feature>
<evidence type="ECO:0000256" key="4">
    <source>
        <dbReference type="ARBA" id="ARBA00022825"/>
    </source>
</evidence>
<dbReference type="PROSITE" id="PS51892">
    <property type="entry name" value="SUBTILASE"/>
    <property type="match status" value="1"/>
</dbReference>
<dbReference type="InterPro" id="IPR050131">
    <property type="entry name" value="Peptidase_S8_subtilisin-like"/>
</dbReference>
<name>A0ABU7LZ01_9PROT</name>
<evidence type="ECO:0000256" key="7">
    <source>
        <dbReference type="SAM" id="MobiDB-lite"/>
    </source>
</evidence>
<feature type="region of interest" description="Disordered" evidence="7">
    <location>
        <begin position="25"/>
        <end position="47"/>
    </location>
</feature>
<comment type="caution">
    <text evidence="10">The sequence shown here is derived from an EMBL/GenBank/DDBJ whole genome shotgun (WGS) entry which is preliminary data.</text>
</comment>
<dbReference type="Pfam" id="PF00082">
    <property type="entry name" value="Peptidase_S8"/>
    <property type="match status" value="1"/>
</dbReference>
<evidence type="ECO:0000256" key="2">
    <source>
        <dbReference type="ARBA" id="ARBA00022670"/>
    </source>
</evidence>
<reference evidence="10 11" key="1">
    <citation type="submission" date="2024-01" db="EMBL/GenBank/DDBJ databases">
        <title>Hyphobacterium bacterium isolated from marine sediment.</title>
        <authorList>
            <person name="Zhao S."/>
        </authorList>
    </citation>
    <scope>NUCLEOTIDE SEQUENCE [LARGE SCALE GENOMIC DNA]</scope>
    <source>
        <strain evidence="10 11">Y60-23</strain>
    </source>
</reference>
<evidence type="ECO:0000313" key="11">
    <source>
        <dbReference type="Proteomes" id="UP001310692"/>
    </source>
</evidence>
<evidence type="ECO:0000313" key="10">
    <source>
        <dbReference type="EMBL" id="MEE2566769.1"/>
    </source>
</evidence>
<dbReference type="InterPro" id="IPR036852">
    <property type="entry name" value="Peptidase_S8/S53_dom_sf"/>
</dbReference>
<proteinExistence type="inferred from homology"/>
<dbReference type="Gene3D" id="3.40.50.200">
    <property type="entry name" value="Peptidase S8/S53 domain"/>
    <property type="match status" value="1"/>
</dbReference>
<dbReference type="PANTHER" id="PTHR43806:SF11">
    <property type="entry name" value="CEREVISIN-RELATED"/>
    <property type="match status" value="1"/>
</dbReference>
<evidence type="ECO:0000256" key="6">
    <source>
        <dbReference type="RuleBase" id="RU003355"/>
    </source>
</evidence>
<dbReference type="PROSITE" id="PS00137">
    <property type="entry name" value="SUBTILASE_HIS"/>
    <property type="match status" value="1"/>
</dbReference>
<gene>
    <name evidence="10" type="ORF">V0U35_08765</name>
</gene>
<comment type="similarity">
    <text evidence="1 5 6">Belongs to the peptidase S8 family.</text>
</comment>
<dbReference type="InterPro" id="IPR023827">
    <property type="entry name" value="Peptidase_S8_Asp-AS"/>
</dbReference>
<dbReference type="InterPro" id="IPR023828">
    <property type="entry name" value="Peptidase_S8_Ser-AS"/>
</dbReference>
<feature type="active site" description="Charge relay system" evidence="5">
    <location>
        <position position="219"/>
    </location>
</feature>
<dbReference type="InterPro" id="IPR022398">
    <property type="entry name" value="Peptidase_S8_His-AS"/>
</dbReference>
<keyword evidence="4 5" id="KW-0720">Serine protease</keyword>
<evidence type="ECO:0000256" key="8">
    <source>
        <dbReference type="SAM" id="SignalP"/>
    </source>
</evidence>
<dbReference type="EMBL" id="JAZDRO010000003">
    <property type="protein sequence ID" value="MEE2566769.1"/>
    <property type="molecule type" value="Genomic_DNA"/>
</dbReference>
<dbReference type="InterPro" id="IPR000209">
    <property type="entry name" value="Peptidase_S8/S53_dom"/>
</dbReference>
<feature type="chain" id="PRO_5045569240" evidence="8">
    <location>
        <begin position="23"/>
        <end position="721"/>
    </location>
</feature>
<dbReference type="PROSITE" id="PS00138">
    <property type="entry name" value="SUBTILASE_SER"/>
    <property type="match status" value="1"/>
</dbReference>
<keyword evidence="3 5" id="KW-0378">Hydrolase</keyword>
<protein>
    <submittedName>
        <fullName evidence="10">S8 family serine peptidase</fullName>
    </submittedName>
</protein>
<dbReference type="InterPro" id="IPR015500">
    <property type="entry name" value="Peptidase_S8_subtilisin-rel"/>
</dbReference>
<feature type="active site" description="Charge relay system" evidence="5">
    <location>
        <position position="399"/>
    </location>
</feature>
<feature type="active site" description="Charge relay system" evidence="5">
    <location>
        <position position="157"/>
    </location>
</feature>
<accession>A0ABU7LZ01</accession>
<evidence type="ECO:0000256" key="5">
    <source>
        <dbReference type="PROSITE-ProRule" id="PRU01240"/>
    </source>
</evidence>
<dbReference type="Proteomes" id="UP001310692">
    <property type="component" value="Unassembled WGS sequence"/>
</dbReference>
<keyword evidence="2 5" id="KW-0645">Protease</keyword>
<evidence type="ECO:0000259" key="9">
    <source>
        <dbReference type="Pfam" id="PF00082"/>
    </source>
</evidence>
<sequence length="721" mass="74550">MKPISLPILLAAALCLPATGVAADPADRTASPIPRTGLAGTEEGGPLRAPDGRQVLLVALQPDALAADTRQDALFDRLEDVAGPGITVVQRFRYVPAVLVMASDAEAVRLRADPRVRSVHPELLADETLASGVPITQAPAMWSNGIEGHGRSIAILDSGVDQSHPAFAGRIRDSACFGAPIAGYEDSFYSLCANGTTRDTGSENAGDARLCEGFRQCEHGTLVAGAALGQGGPVNGDGVARGADLVVVQTKAGYTGDVCADGIRCRSGTISDLMLALEWLYDERDRLDLAAINMSVGFYRADAASGECGDHPMEVIVRLLRDAGVAVTAANGNDGESLQHFPPCLPSTIDVGATDDFDRVASFSNNSAAVELMAPGVDLTLPAPEFYAESGYFTGAGTSAAAPMVAGAFTLLAQAHPRATIEQRLDVLQTTGRQVIDVRLDQDGVPFNVIRPRINIADAATSLDTVFRYGPRLGAAVLPQMRSIGPGGTATAFATLVNASEYPATQCRITPPAHFEGVFSFTRTDPATNAVMGVENAPVDIPAGGSASFVFAMTPSAEYDSMEMTLNFRCDGGFGAPGIRGVNRFILSADNQAVPDLAAVSATLSGDGIVRSTVGGATAFAVSAVNIGTADDITVSVTDGGRDLGASIDICPTDPATGACSAPRAATATRSLATNTVGTYSIFVQTPDAIDFDPARNRLSVEFRDTGGGLRGATSVAIRAD</sequence>
<dbReference type="PROSITE" id="PS00136">
    <property type="entry name" value="SUBTILASE_ASP"/>
    <property type="match status" value="1"/>
</dbReference>
<evidence type="ECO:0000256" key="1">
    <source>
        <dbReference type="ARBA" id="ARBA00011073"/>
    </source>
</evidence>
<dbReference type="RefSeq" id="WP_330196319.1">
    <property type="nucleotide sequence ID" value="NZ_JAZDRO010000003.1"/>
</dbReference>
<dbReference type="PANTHER" id="PTHR43806">
    <property type="entry name" value="PEPTIDASE S8"/>
    <property type="match status" value="1"/>
</dbReference>
<feature type="domain" description="Peptidase S8/S53" evidence="9">
    <location>
        <begin position="148"/>
        <end position="432"/>
    </location>
</feature>